<dbReference type="EMBL" id="JQ261640">
    <property type="protein sequence ID" value="AEW07749.1"/>
    <property type="molecule type" value="Genomic_DNA"/>
</dbReference>
<reference evidence="1" key="1">
    <citation type="submission" date="2011-12" db="EMBL/GenBank/DDBJ databases">
        <title>Nucleotide Diversity and Divergence in the Loblolly Pine Gene Space.</title>
        <authorList>
            <person name="Neale D.B."/>
            <person name="Wegrzyn J.L."/>
            <person name="Lee J.M."/>
            <person name="Eckert A.J."/>
            <person name="Liechty J.D."/>
            <person name="Stevens K.A."/>
            <person name="Langley C.H."/>
        </authorList>
    </citation>
    <scope>NUCLEOTIDE SEQUENCE</scope>
    <source>
        <strain evidence="1">5954</strain>
        <tissue evidence="1">Megagametophyte</tissue>
    </source>
</reference>
<dbReference type="PANTHER" id="PTHR31933:SF9">
    <property type="entry name" value="O-FUCOSYLTRANSFERASE 2"/>
    <property type="match status" value="1"/>
</dbReference>
<feature type="non-terminal residue" evidence="1">
    <location>
        <position position="1"/>
    </location>
</feature>
<dbReference type="AlphaFoldDB" id="H9M9F3"/>
<sequence length="79" mass="9360">RIYYGGGHLPTIRPNKKRLAGIFSKNNTIEWNEFQERVRKTVRESKRIQVRPIARSIYRHPRCPECMCNIETSQTESNV</sequence>
<name>H9M9F3_PINRA</name>
<protein>
    <submittedName>
        <fullName evidence="1">Uncharacterized protein</fullName>
    </submittedName>
</protein>
<organism evidence="1">
    <name type="scientific">Pinus radiata</name>
    <name type="common">Monterey pine</name>
    <name type="synonym">Pinus insignis</name>
    <dbReference type="NCBI Taxonomy" id="3347"/>
    <lineage>
        <taxon>Eukaryota</taxon>
        <taxon>Viridiplantae</taxon>
        <taxon>Streptophyta</taxon>
        <taxon>Embryophyta</taxon>
        <taxon>Tracheophyta</taxon>
        <taxon>Spermatophyta</taxon>
        <taxon>Pinopsida</taxon>
        <taxon>Pinidae</taxon>
        <taxon>Conifers I</taxon>
        <taxon>Pinales</taxon>
        <taxon>Pinaceae</taxon>
        <taxon>Pinus</taxon>
        <taxon>Pinus subgen. Pinus</taxon>
    </lineage>
</organism>
<dbReference type="InterPro" id="IPR052272">
    <property type="entry name" value="GT106_glycosyltransferase"/>
</dbReference>
<evidence type="ECO:0000313" key="1">
    <source>
        <dbReference type="EMBL" id="AEW07749.1"/>
    </source>
</evidence>
<dbReference type="PANTHER" id="PTHR31933">
    <property type="entry name" value="O-FUCOSYLTRANSFERASE 2-RELATED"/>
    <property type="match status" value="1"/>
</dbReference>
<accession>H9M9F3</accession>
<gene>
    <name evidence="1" type="ORF">0_10509_02</name>
</gene>
<proteinExistence type="predicted"/>